<keyword evidence="3" id="KW-1185">Reference proteome</keyword>
<accession>A0ABP1AW89</accession>
<name>A0ABP1AW89_9BRYO</name>
<dbReference type="InterPro" id="IPR022675">
    <property type="entry name" value="G6P_DH_C"/>
</dbReference>
<gene>
    <name evidence="2" type="ORF">CSSPJE1EN2_LOCUS9814</name>
</gene>
<evidence type="ECO:0000313" key="2">
    <source>
        <dbReference type="EMBL" id="CAK9866819.1"/>
    </source>
</evidence>
<sequence>MEIPVTLTPEHVRDEKVTVLQAVHDANVVLGQHEGYEDNPTFAKDFSTCTFASINILIRPVHQSNSVILNQILIFPDTYSIEDFSTGIAFQL</sequence>
<dbReference type="EMBL" id="OZ023717">
    <property type="protein sequence ID" value="CAK9866819.1"/>
    <property type="molecule type" value="Genomic_DNA"/>
</dbReference>
<feature type="domain" description="Glucose-6-phosphate dehydrogenase C-terminal" evidence="1">
    <location>
        <begin position="1"/>
        <end position="59"/>
    </location>
</feature>
<dbReference type="Proteomes" id="UP001497522">
    <property type="component" value="Chromosome 16"/>
</dbReference>
<proteinExistence type="predicted"/>
<dbReference type="Gene3D" id="3.30.360.10">
    <property type="entry name" value="Dihydrodipicolinate Reductase, domain 2"/>
    <property type="match status" value="1"/>
</dbReference>
<dbReference type="SUPFAM" id="SSF55347">
    <property type="entry name" value="Glyceraldehyde-3-phosphate dehydrogenase-like, C-terminal domain"/>
    <property type="match status" value="1"/>
</dbReference>
<reference evidence="2" key="1">
    <citation type="submission" date="2024-03" db="EMBL/GenBank/DDBJ databases">
        <authorList>
            <consortium name="ELIXIR-Norway"/>
            <consortium name="Elixir Norway"/>
        </authorList>
    </citation>
    <scope>NUCLEOTIDE SEQUENCE</scope>
</reference>
<dbReference type="Pfam" id="PF02781">
    <property type="entry name" value="G6PD_C"/>
    <property type="match status" value="1"/>
</dbReference>
<evidence type="ECO:0000313" key="3">
    <source>
        <dbReference type="Proteomes" id="UP001497522"/>
    </source>
</evidence>
<protein>
    <recommendedName>
        <fullName evidence="1">Glucose-6-phosphate dehydrogenase C-terminal domain-containing protein</fullName>
    </recommendedName>
</protein>
<organism evidence="2 3">
    <name type="scientific">Sphagnum jensenii</name>
    <dbReference type="NCBI Taxonomy" id="128206"/>
    <lineage>
        <taxon>Eukaryota</taxon>
        <taxon>Viridiplantae</taxon>
        <taxon>Streptophyta</taxon>
        <taxon>Embryophyta</taxon>
        <taxon>Bryophyta</taxon>
        <taxon>Sphagnophytina</taxon>
        <taxon>Sphagnopsida</taxon>
        <taxon>Sphagnales</taxon>
        <taxon>Sphagnaceae</taxon>
        <taxon>Sphagnum</taxon>
    </lineage>
</organism>
<evidence type="ECO:0000259" key="1">
    <source>
        <dbReference type="Pfam" id="PF02781"/>
    </source>
</evidence>